<dbReference type="InterPro" id="IPR036047">
    <property type="entry name" value="F-box-like_dom_sf"/>
</dbReference>
<feature type="region of interest" description="Disordered" evidence="2">
    <location>
        <begin position="1145"/>
        <end position="1239"/>
    </location>
</feature>
<feature type="compositionally biased region" description="Low complexity" evidence="2">
    <location>
        <begin position="1501"/>
        <end position="1517"/>
    </location>
</feature>
<dbReference type="PROSITE" id="PS50294">
    <property type="entry name" value="WD_REPEATS_REGION"/>
    <property type="match status" value="1"/>
</dbReference>
<dbReference type="InterPro" id="IPR036322">
    <property type="entry name" value="WD40_repeat_dom_sf"/>
</dbReference>
<feature type="compositionally biased region" description="Low complexity" evidence="2">
    <location>
        <begin position="1823"/>
        <end position="1847"/>
    </location>
</feature>
<gene>
    <name evidence="3" type="ORF">Cvel_5304</name>
</gene>
<dbReference type="SUPFAM" id="SSF81383">
    <property type="entry name" value="F-box domain"/>
    <property type="match status" value="1"/>
</dbReference>
<feature type="region of interest" description="Disordered" evidence="2">
    <location>
        <begin position="934"/>
        <end position="1022"/>
    </location>
</feature>
<dbReference type="InterPro" id="IPR001680">
    <property type="entry name" value="WD40_rpt"/>
</dbReference>
<dbReference type="InterPro" id="IPR015943">
    <property type="entry name" value="WD40/YVTN_repeat-like_dom_sf"/>
</dbReference>
<feature type="region of interest" description="Disordered" evidence="2">
    <location>
        <begin position="1811"/>
        <end position="1853"/>
    </location>
</feature>
<feature type="compositionally biased region" description="Basic residues" evidence="2">
    <location>
        <begin position="446"/>
        <end position="462"/>
    </location>
</feature>
<feature type="compositionally biased region" description="Low complexity" evidence="2">
    <location>
        <begin position="1893"/>
        <end position="1909"/>
    </location>
</feature>
<reference evidence="3" key="1">
    <citation type="submission" date="2014-11" db="EMBL/GenBank/DDBJ databases">
        <authorList>
            <person name="Otto D Thomas"/>
            <person name="Naeem Raeece"/>
        </authorList>
    </citation>
    <scope>NUCLEOTIDE SEQUENCE</scope>
</reference>
<dbReference type="SUPFAM" id="SSF50978">
    <property type="entry name" value="WD40 repeat-like"/>
    <property type="match status" value="2"/>
</dbReference>
<feature type="compositionally biased region" description="Gly residues" evidence="2">
    <location>
        <begin position="297"/>
        <end position="308"/>
    </location>
</feature>
<dbReference type="EMBL" id="CDMZ01001613">
    <property type="protein sequence ID" value="CEM35170.1"/>
    <property type="molecule type" value="Genomic_DNA"/>
</dbReference>
<keyword evidence="1" id="KW-0853">WD repeat</keyword>
<dbReference type="PROSITE" id="PS50082">
    <property type="entry name" value="WD_REPEATS_2"/>
    <property type="match status" value="1"/>
</dbReference>
<proteinExistence type="predicted"/>
<feature type="compositionally biased region" description="Low complexity" evidence="2">
    <location>
        <begin position="1178"/>
        <end position="1191"/>
    </location>
</feature>
<feature type="region of interest" description="Disordered" evidence="2">
    <location>
        <begin position="746"/>
        <end position="777"/>
    </location>
</feature>
<feature type="compositionally biased region" description="Basic and acidic residues" evidence="2">
    <location>
        <begin position="463"/>
        <end position="473"/>
    </location>
</feature>
<feature type="compositionally biased region" description="Acidic residues" evidence="2">
    <location>
        <begin position="1944"/>
        <end position="1956"/>
    </location>
</feature>
<feature type="compositionally biased region" description="Low complexity" evidence="2">
    <location>
        <begin position="974"/>
        <end position="993"/>
    </location>
</feature>
<dbReference type="VEuPathDB" id="CryptoDB:Cvel_5304"/>
<accession>A0A0G4GWA6</accession>
<feature type="region of interest" description="Disordered" evidence="2">
    <location>
        <begin position="819"/>
        <end position="841"/>
    </location>
</feature>
<dbReference type="SMART" id="SM00320">
    <property type="entry name" value="WD40"/>
    <property type="match status" value="2"/>
</dbReference>
<feature type="region of interest" description="Disordered" evidence="2">
    <location>
        <begin position="203"/>
        <end position="250"/>
    </location>
</feature>
<feature type="region of interest" description="Disordered" evidence="2">
    <location>
        <begin position="1930"/>
        <end position="1956"/>
    </location>
</feature>
<feature type="repeat" description="WD" evidence="1">
    <location>
        <begin position="1748"/>
        <end position="1789"/>
    </location>
</feature>
<dbReference type="Pfam" id="PF00400">
    <property type="entry name" value="WD40"/>
    <property type="match status" value="1"/>
</dbReference>
<dbReference type="Gene3D" id="2.130.10.10">
    <property type="entry name" value="YVTN repeat-like/Quinoprotein amine dehydrogenase"/>
    <property type="match status" value="1"/>
</dbReference>
<feature type="compositionally biased region" description="Low complexity" evidence="2">
    <location>
        <begin position="338"/>
        <end position="347"/>
    </location>
</feature>
<feature type="region of interest" description="Disordered" evidence="2">
    <location>
        <begin position="1482"/>
        <end position="1523"/>
    </location>
</feature>
<feature type="compositionally biased region" description="Low complexity" evidence="2">
    <location>
        <begin position="539"/>
        <end position="558"/>
    </location>
</feature>
<name>A0A0G4GWA6_9ALVE</name>
<protein>
    <submittedName>
        <fullName evidence="3">Uncharacterized protein</fullName>
    </submittedName>
</protein>
<evidence type="ECO:0000256" key="2">
    <source>
        <dbReference type="SAM" id="MobiDB-lite"/>
    </source>
</evidence>
<feature type="compositionally biased region" description="Basic and acidic residues" evidence="2">
    <location>
        <begin position="746"/>
        <end position="757"/>
    </location>
</feature>
<feature type="region of interest" description="Disordered" evidence="2">
    <location>
        <begin position="264"/>
        <end position="663"/>
    </location>
</feature>
<feature type="compositionally biased region" description="Low complexity" evidence="2">
    <location>
        <begin position="1286"/>
        <end position="1302"/>
    </location>
</feature>
<sequence>MDRERGYSGPSSSLATGIPDDCLKQIFAFCHAETLCHVSFTCSALTGPARDDEIWEKRFLKKWGAPKGFSATSGLNMAGGGPSGVGVVVPSCLVLPGDGSCVFRPGSFCEVPWFVLYGQKCLESAYRGKFQMFDRESEGIAGEGDATRLLKGMACGNGHVLSVSNTGILRVWTTAGITQQGEGCVPPVLVSSAAGSGGGMPVGGDAAARGGRRVTSPDACGGRGRDPSGASWIAPPASPPPFSSPATPDKVGLLVGALQSSRACGRRARRRQLREEADAAAMEAEAEAARRSTANGGAAGADSGGQVGETGVPLQDSPDQSLVASPLSDPLVSDDDNGLLPDLDPLPEAAGVGLGGMEEEEQQQEKQKAGLLYGGAEDRSHALRAAGPTGSRPVSAHREGSSALMSPVSATPHPHNPTRADAYRKRPASAGAGRGAEDVASVPSSRRLRKEQKKAAKAKRRMERACWPEEVGAKSKKPQSGGGPSAWLLPSAVTPPTSALETEGASVGDGPNRRTPTDGPRSACRTPKQTGGATSEVVSPADDFSASPASPSLSSDSSGEGDTSLLPSSPGGQRASELGQSSRDLFSTPAASPLPTEGGTGTGGHRGTKTSNKSFGKGTAKSCASSPKNPSTTPGQQQQQQGKGRWSGKGNDGKTGGLPNDSAEVLASFPLPLPTAAESSEEALYSFMTSGFNARLRSSPSALWGGPAAQNIVCAFLRHPKYPASVHAALAAGCFDTLRNEAEIPEELKIKGRERRGSASPGRKGASTPSIPFSRPPPLGPPLFCGMHVDSRGLRRAVLQRVDVAAACETADALLCGGMGGSSSQQHPPGRLVSSETQGEGLGRHSLSLIETQSVDNGEAPGKNVSTLPLSKTASPFASPSAGPVAAASAAGGEPGMVDVTMEGVGGNVTAGSCAGAGQGPRMSLLDRITSLSMKKSNSQQQEKEEEEVRLDSNRIAGDSKKEKEREKDDHPPVRTSVLSSTRVPSSSSSSASNKETIPPLPAETTHQNPFQPLQGTAAAATFGATTAAETIASLLSPHGHERDRLAAQRPSAALEIGKQSSAPTPAVFSDQDPGGAFSPSSARCAVTPAKGQERQPSPSSPRTRGVPPPSLQVTGLALSADGGLLAVGMRSGRLLVFCTEGSNFASSSGGHRGSLARPGSPSPHANVPPSPAPPAPGSASPVPSVPRVSSGGAESESRPRAGFPSSGLPNWTEGDAPLTALGDIPPSVTKKRNGLGNRNLEGVGEVHEAPVDWAIVSVSVPQPYGETSRKDGLGVPLETGGSRLGGSLMSSGPGMSPSPQVSLPPSPKSPPQNAAGCPNPAQQQQQLHFFCFTCHMNGAVLLWYYDESEARTSGALPRGGTGGNRGGALGGSYLSCPSASASPGFNPQAVPTGGSPLMSFIMPPASPAACVSGPGRGVWGDALRLHAHILRAPTRQPHDDSSSPSPQSPRPIAAPLLLTQSVQLSAHRVCEAVNRNRSRAQAAARAERRKTALSAVGGDSSTAQPASSSSSAVASPGFPPAVDDDEAERLFAVFTRQLEAARTRGSGGRTASLSGQLAVPSHPSFRDTHVLIAAGEEGVSLWATPESCRCSARSSPHGSSGELLESYNLDASFHPSEASASSASPLAASGSDAAAATSSSSFSCKRSPLSPSALWDERCVTPLVVGSTGATAMACFVSRAATAVYVLGQESGIVRLYEVSPVVRVGTHEEKNEKGERDDVAMSSAKKVEREREGAVLGFEVERRHKLKGHGAPVSSISVAESMHILVTGSAEGDVKLWDLYKGDLYQTLWACRREPVADVSILAAAPAPEHIAQQQQHSNQRRGASGQRGSVGGVASSSSSHAQNKGGAGSAPQVPLVCVAGVRKALKFFFGVPAPARGGKGRASQASGGVQASMGGSAKKSAAQKMSLGDWRGVENMKRKGRRDLAALVKDRGKGGSSFNDWEGDDYLDDDDFL</sequence>
<feature type="compositionally biased region" description="Basic and acidic residues" evidence="2">
    <location>
        <begin position="950"/>
        <end position="973"/>
    </location>
</feature>
<feature type="compositionally biased region" description="Polar residues" evidence="2">
    <location>
        <begin position="527"/>
        <end position="537"/>
    </location>
</feature>
<feature type="compositionally biased region" description="Pro residues" evidence="2">
    <location>
        <begin position="1167"/>
        <end position="1177"/>
    </location>
</feature>
<feature type="region of interest" description="Disordered" evidence="2">
    <location>
        <begin position="1035"/>
        <end position="1115"/>
    </location>
</feature>
<feature type="region of interest" description="Disordered" evidence="2">
    <location>
        <begin position="1879"/>
        <end position="1909"/>
    </location>
</feature>
<feature type="region of interest" description="Disordered" evidence="2">
    <location>
        <begin position="1709"/>
        <end position="1728"/>
    </location>
</feature>
<organism evidence="3">
    <name type="scientific">Chromera velia CCMP2878</name>
    <dbReference type="NCBI Taxonomy" id="1169474"/>
    <lineage>
        <taxon>Eukaryota</taxon>
        <taxon>Sar</taxon>
        <taxon>Alveolata</taxon>
        <taxon>Colpodellida</taxon>
        <taxon>Chromeraceae</taxon>
        <taxon>Chromera</taxon>
    </lineage>
</organism>
<evidence type="ECO:0000256" key="1">
    <source>
        <dbReference type="PROSITE-ProRule" id="PRU00221"/>
    </source>
</evidence>
<evidence type="ECO:0000313" key="3">
    <source>
        <dbReference type="EMBL" id="CEM35170.1"/>
    </source>
</evidence>
<feature type="region of interest" description="Disordered" evidence="2">
    <location>
        <begin position="1265"/>
        <end position="1321"/>
    </location>
</feature>
<feature type="compositionally biased region" description="Polar residues" evidence="2">
    <location>
        <begin position="1005"/>
        <end position="1015"/>
    </location>
</feature>
<feature type="compositionally biased region" description="Polar residues" evidence="2">
    <location>
        <begin position="622"/>
        <end position="635"/>
    </location>
</feature>